<gene>
    <name evidence="2" type="ORF">A176_004133</name>
</gene>
<dbReference type="eggNOG" id="COG1359">
    <property type="taxonomic scope" value="Bacteria"/>
</dbReference>
<dbReference type="Proteomes" id="UP000009026">
    <property type="component" value="Chromosome"/>
</dbReference>
<reference evidence="2 3" key="1">
    <citation type="journal article" date="2016" name="PLoS ONE">
        <title>Complete Genome Sequence and Comparative Genomics of a Novel Myxobacterium Myxococcus hansupus.</title>
        <authorList>
            <person name="Sharma G."/>
            <person name="Narwani T."/>
            <person name="Subramanian S."/>
        </authorList>
    </citation>
    <scope>NUCLEOTIDE SEQUENCE [LARGE SCALE GENOMIC DNA]</scope>
    <source>
        <strain evidence="3">mixupus</strain>
    </source>
</reference>
<keyword evidence="2" id="KW-0560">Oxidoreductase</keyword>
<dbReference type="PANTHER" id="PTHR33336">
    <property type="entry name" value="QUINOL MONOOXYGENASE YGIN-RELATED"/>
    <property type="match status" value="1"/>
</dbReference>
<dbReference type="PROSITE" id="PS51725">
    <property type="entry name" value="ABM"/>
    <property type="match status" value="1"/>
</dbReference>
<accession>A0A0H4WUX5</accession>
<organism evidence="2 3">
    <name type="scientific">Pseudomyxococcus hansupus</name>
    <dbReference type="NCBI Taxonomy" id="1297742"/>
    <lineage>
        <taxon>Bacteria</taxon>
        <taxon>Pseudomonadati</taxon>
        <taxon>Myxococcota</taxon>
        <taxon>Myxococcia</taxon>
        <taxon>Myxococcales</taxon>
        <taxon>Cystobacterineae</taxon>
        <taxon>Myxococcaceae</taxon>
        <taxon>Pseudomyxococcus</taxon>
    </lineage>
</organism>
<keyword evidence="2" id="KW-0503">Monooxygenase</keyword>
<dbReference type="InterPro" id="IPR050744">
    <property type="entry name" value="AI-2_Isomerase_LsrG"/>
</dbReference>
<dbReference type="InterPro" id="IPR007138">
    <property type="entry name" value="ABM_dom"/>
</dbReference>
<evidence type="ECO:0000313" key="3">
    <source>
        <dbReference type="Proteomes" id="UP000009026"/>
    </source>
</evidence>
<sequence length="105" mass="11975">MSHSLLVVHVQIHVKPEHVDAFHQATLANARESVKEPGIARFDVMQDAEDPTRFVLVEAYRTPQAPAAHKETAHYLTWRDTVAPMMAEPRTSRKFVNRFPDDAGW</sequence>
<dbReference type="AlphaFoldDB" id="A0A0H4WUX5"/>
<dbReference type="SUPFAM" id="SSF54909">
    <property type="entry name" value="Dimeric alpha+beta barrel"/>
    <property type="match status" value="1"/>
</dbReference>
<protein>
    <submittedName>
        <fullName evidence="2">Antibiotic biosynthesis monooxygenase</fullName>
    </submittedName>
</protein>
<dbReference type="PATRIC" id="fig|1297742.4.peg.4178"/>
<keyword evidence="3" id="KW-1185">Reference proteome</keyword>
<dbReference type="EMBL" id="CP012109">
    <property type="protein sequence ID" value="AKQ67221.1"/>
    <property type="molecule type" value="Genomic_DNA"/>
</dbReference>
<dbReference type="Pfam" id="PF03992">
    <property type="entry name" value="ABM"/>
    <property type="match status" value="1"/>
</dbReference>
<dbReference type="STRING" id="1297742.A176_004133"/>
<dbReference type="GO" id="GO:0005829">
    <property type="term" value="C:cytosol"/>
    <property type="evidence" value="ECO:0007669"/>
    <property type="project" value="TreeGrafter"/>
</dbReference>
<dbReference type="KEGG" id="mym:A176_004133"/>
<dbReference type="PANTHER" id="PTHR33336:SF1">
    <property type="entry name" value="(4S)-4-HYDROXY-5-PHOSPHONOOXYPENTANE-2,3-DIONE ISOMERASE"/>
    <property type="match status" value="1"/>
</dbReference>
<evidence type="ECO:0000313" key="2">
    <source>
        <dbReference type="EMBL" id="AKQ67221.1"/>
    </source>
</evidence>
<evidence type="ECO:0000259" key="1">
    <source>
        <dbReference type="PROSITE" id="PS51725"/>
    </source>
</evidence>
<feature type="domain" description="ABM" evidence="1">
    <location>
        <begin position="6"/>
        <end position="95"/>
    </location>
</feature>
<dbReference type="Gene3D" id="3.30.70.100">
    <property type="match status" value="1"/>
</dbReference>
<dbReference type="OrthoDB" id="9812192at2"/>
<dbReference type="GO" id="GO:0004497">
    <property type="term" value="F:monooxygenase activity"/>
    <property type="evidence" value="ECO:0007669"/>
    <property type="project" value="UniProtKB-KW"/>
</dbReference>
<dbReference type="RefSeq" id="WP_002635044.1">
    <property type="nucleotide sequence ID" value="NZ_CP012109.1"/>
</dbReference>
<dbReference type="InterPro" id="IPR011008">
    <property type="entry name" value="Dimeric_a/b-barrel"/>
</dbReference>
<proteinExistence type="predicted"/>
<name>A0A0H4WUX5_9BACT</name>